<evidence type="ECO:0000256" key="13">
    <source>
        <dbReference type="SAM" id="MobiDB-lite"/>
    </source>
</evidence>
<keyword evidence="6" id="KW-0375">Hydrogen ion transport</keyword>
<feature type="repeat" description="ANK" evidence="12">
    <location>
        <begin position="42"/>
        <end position="74"/>
    </location>
</feature>
<dbReference type="GO" id="GO:0031966">
    <property type="term" value="C:mitochondrial membrane"/>
    <property type="evidence" value="ECO:0007669"/>
    <property type="project" value="UniProtKB-SubCell"/>
</dbReference>
<evidence type="ECO:0000256" key="4">
    <source>
        <dbReference type="ARBA" id="ARBA00022547"/>
    </source>
</evidence>
<keyword evidence="7 12" id="KW-0040">ANK repeat</keyword>
<keyword evidence="9" id="KW-0496">Mitochondrion</keyword>
<dbReference type="Gene3D" id="1.25.40.20">
    <property type="entry name" value="Ankyrin repeat-containing domain"/>
    <property type="match status" value="1"/>
</dbReference>
<name>A0AA39LGS6_9BILA</name>
<evidence type="ECO:0000256" key="6">
    <source>
        <dbReference type="ARBA" id="ARBA00022781"/>
    </source>
</evidence>
<dbReference type="Pfam" id="PF13637">
    <property type="entry name" value="Ank_4"/>
    <property type="match status" value="1"/>
</dbReference>
<dbReference type="EMBL" id="JAUCMV010000005">
    <property type="protein sequence ID" value="KAK0396499.1"/>
    <property type="molecule type" value="Genomic_DNA"/>
</dbReference>
<evidence type="ECO:0000256" key="1">
    <source>
        <dbReference type="ARBA" id="ARBA00004325"/>
    </source>
</evidence>
<dbReference type="PROSITE" id="PS50088">
    <property type="entry name" value="ANK_REPEAT"/>
    <property type="match status" value="2"/>
</dbReference>
<dbReference type="InterPro" id="IPR051165">
    <property type="entry name" value="Multifunctional_ANK_Repeat"/>
</dbReference>
<keyword evidence="8" id="KW-0406">Ion transport</keyword>
<evidence type="ECO:0000256" key="7">
    <source>
        <dbReference type="ARBA" id="ARBA00023043"/>
    </source>
</evidence>
<dbReference type="InterPro" id="IPR036770">
    <property type="entry name" value="Ankyrin_rpt-contain_sf"/>
</dbReference>
<evidence type="ECO:0000256" key="5">
    <source>
        <dbReference type="ARBA" id="ARBA00022737"/>
    </source>
</evidence>
<feature type="repeat" description="ANK" evidence="12">
    <location>
        <begin position="75"/>
        <end position="107"/>
    </location>
</feature>
<keyword evidence="5" id="KW-0677">Repeat</keyword>
<dbReference type="PANTHER" id="PTHR24123">
    <property type="entry name" value="ANKYRIN REPEAT-CONTAINING"/>
    <property type="match status" value="1"/>
</dbReference>
<evidence type="ECO:0000256" key="9">
    <source>
        <dbReference type="ARBA" id="ARBA00023128"/>
    </source>
</evidence>
<dbReference type="AlphaFoldDB" id="A0AA39LGS6"/>
<dbReference type="GO" id="GO:0015986">
    <property type="term" value="P:proton motive force-driven ATP synthesis"/>
    <property type="evidence" value="ECO:0007669"/>
    <property type="project" value="InterPro"/>
</dbReference>
<sequence length="516" mass="57540">MSFKRIDETLANLFHFTHNDDVLSVEEILKSDIRLVNFADDDLVTCLHIAAGKGCLEMVKLLLNYGSDPDACDILGTTPLFHAVANGDVDVVKELVLAGANIAHISDLQTDVISVAVVYGHFEIIKYLQTCHPTQSALLTPQRRLAVLAACLVGDIDVVLYFTMFWRSDIDAVWLPFERLNALGLAVVLCDIELMQLLLDLGASATAPSLNHLSATELCSMFGCGEDIRKCLAKHDLMKAQQRIDRRVAASPLRSSMYLSPKPQRKPKNLLASYTMTDLERLFASSWSSSSGQSSLVDSVSEPPDRMKQRFSDSSAATTSHSSFGISLTYESLSRSLMADSGCKINYAEASKIHDDESLQEYLNNFGLQKRAASHKCCFCKKWSKMATRKMNMFEKLANMAGVLYRHQKNQFPRRFGLLTNVAKRELAPPKAAEWPVIKKDFTAVVKAIETQAYKNYSVREAAVYAAVALEIVFWFFVGEMVGRRYIFGYLVPASYVSKETRKKAAAIEVEDKTNF</sequence>
<keyword evidence="15" id="KW-1185">Reference proteome</keyword>
<evidence type="ECO:0000256" key="8">
    <source>
        <dbReference type="ARBA" id="ARBA00023065"/>
    </source>
</evidence>
<feature type="region of interest" description="Disordered" evidence="13">
    <location>
        <begin position="289"/>
        <end position="320"/>
    </location>
</feature>
<keyword evidence="11" id="KW-0066">ATP synthesis</keyword>
<feature type="compositionally biased region" description="Low complexity" evidence="13">
    <location>
        <begin position="289"/>
        <end position="301"/>
    </location>
</feature>
<evidence type="ECO:0000256" key="12">
    <source>
        <dbReference type="PROSITE-ProRule" id="PRU00023"/>
    </source>
</evidence>
<comment type="subcellular location">
    <subcellularLocation>
        <location evidence="1">Mitochondrion membrane</location>
    </subcellularLocation>
</comment>
<proteinExistence type="inferred from homology"/>
<evidence type="ECO:0000313" key="14">
    <source>
        <dbReference type="EMBL" id="KAK0396499.1"/>
    </source>
</evidence>
<keyword evidence="4" id="KW-0138">CF(0)</keyword>
<keyword evidence="10" id="KW-0472">Membrane</keyword>
<evidence type="ECO:0000256" key="2">
    <source>
        <dbReference type="ARBA" id="ARBA00005699"/>
    </source>
</evidence>
<dbReference type="PROSITE" id="PS50297">
    <property type="entry name" value="ANK_REP_REGION"/>
    <property type="match status" value="2"/>
</dbReference>
<evidence type="ECO:0000256" key="11">
    <source>
        <dbReference type="ARBA" id="ARBA00023310"/>
    </source>
</evidence>
<reference evidence="14" key="1">
    <citation type="submission" date="2023-06" db="EMBL/GenBank/DDBJ databases">
        <title>Genomic analysis of the entomopathogenic nematode Steinernema hermaphroditum.</title>
        <authorList>
            <person name="Schwarz E.M."/>
            <person name="Heppert J.K."/>
            <person name="Baniya A."/>
            <person name="Schwartz H.T."/>
            <person name="Tan C.-H."/>
            <person name="Antoshechkin I."/>
            <person name="Sternberg P.W."/>
            <person name="Goodrich-Blair H."/>
            <person name="Dillman A.R."/>
        </authorList>
    </citation>
    <scope>NUCLEOTIDE SEQUENCE</scope>
    <source>
        <strain evidence="14">PS9179</strain>
        <tissue evidence="14">Whole animal</tissue>
    </source>
</reference>
<dbReference type="PANTHER" id="PTHR24123:SF143">
    <property type="entry name" value="INVERSIN"/>
    <property type="match status" value="1"/>
</dbReference>
<dbReference type="InterPro" id="IPR002110">
    <property type="entry name" value="Ankyrin_rpt"/>
</dbReference>
<comment type="caution">
    <text evidence="14">The sequence shown here is derived from an EMBL/GenBank/DDBJ whole genome shotgun (WGS) entry which is preliminary data.</text>
</comment>
<organism evidence="14 15">
    <name type="scientific">Steinernema hermaphroditum</name>
    <dbReference type="NCBI Taxonomy" id="289476"/>
    <lineage>
        <taxon>Eukaryota</taxon>
        <taxon>Metazoa</taxon>
        <taxon>Ecdysozoa</taxon>
        <taxon>Nematoda</taxon>
        <taxon>Chromadorea</taxon>
        <taxon>Rhabditida</taxon>
        <taxon>Tylenchina</taxon>
        <taxon>Panagrolaimomorpha</taxon>
        <taxon>Strongyloidoidea</taxon>
        <taxon>Steinernematidae</taxon>
        <taxon>Steinernema</taxon>
    </lineage>
</organism>
<dbReference type="Pfam" id="PF04718">
    <property type="entry name" value="ATP-synt_G"/>
    <property type="match status" value="1"/>
</dbReference>
<gene>
    <name evidence="14" type="ORF">QR680_001740</name>
</gene>
<dbReference type="SMART" id="SM00248">
    <property type="entry name" value="ANK"/>
    <property type="match status" value="4"/>
</dbReference>
<dbReference type="Proteomes" id="UP001175271">
    <property type="component" value="Unassembled WGS sequence"/>
</dbReference>
<evidence type="ECO:0000256" key="10">
    <source>
        <dbReference type="ARBA" id="ARBA00023136"/>
    </source>
</evidence>
<dbReference type="GO" id="GO:0045259">
    <property type="term" value="C:proton-transporting ATP synthase complex"/>
    <property type="evidence" value="ECO:0007669"/>
    <property type="project" value="UniProtKB-KW"/>
</dbReference>
<comment type="similarity">
    <text evidence="2">Belongs to the ATPase g subunit family.</text>
</comment>
<dbReference type="GO" id="GO:0015078">
    <property type="term" value="F:proton transmembrane transporter activity"/>
    <property type="evidence" value="ECO:0007669"/>
    <property type="project" value="InterPro"/>
</dbReference>
<protein>
    <submittedName>
        <fullName evidence="14">Uncharacterized protein</fullName>
    </submittedName>
</protein>
<dbReference type="InterPro" id="IPR006808">
    <property type="entry name" value="ATP_synth_F0_gsu_mt"/>
</dbReference>
<dbReference type="SUPFAM" id="SSF48403">
    <property type="entry name" value="Ankyrin repeat"/>
    <property type="match status" value="1"/>
</dbReference>
<accession>A0AA39LGS6</accession>
<evidence type="ECO:0000256" key="3">
    <source>
        <dbReference type="ARBA" id="ARBA00022448"/>
    </source>
</evidence>
<evidence type="ECO:0000313" key="15">
    <source>
        <dbReference type="Proteomes" id="UP001175271"/>
    </source>
</evidence>
<keyword evidence="3" id="KW-0813">Transport</keyword>